<dbReference type="Gene3D" id="1.10.10.10">
    <property type="entry name" value="Winged helix-like DNA-binding domain superfamily/Winged helix DNA-binding domain"/>
    <property type="match status" value="1"/>
</dbReference>
<keyword evidence="4" id="KW-0010">Activator</keyword>
<evidence type="ECO:0000256" key="1">
    <source>
        <dbReference type="ARBA" id="ARBA00009437"/>
    </source>
</evidence>
<name>A0ABT5GJ45_9MICO</name>
<keyword evidence="3" id="KW-0238">DNA-binding</keyword>
<dbReference type="Pfam" id="PF00126">
    <property type="entry name" value="HTH_1"/>
    <property type="match status" value="1"/>
</dbReference>
<comment type="similarity">
    <text evidence="1">Belongs to the LysR transcriptional regulatory family.</text>
</comment>
<evidence type="ECO:0000313" key="7">
    <source>
        <dbReference type="EMBL" id="MDC5698239.1"/>
    </source>
</evidence>
<evidence type="ECO:0000256" key="3">
    <source>
        <dbReference type="ARBA" id="ARBA00023125"/>
    </source>
</evidence>
<organism evidence="7 8">
    <name type="scientific">Intrasporangium calvum</name>
    <dbReference type="NCBI Taxonomy" id="53358"/>
    <lineage>
        <taxon>Bacteria</taxon>
        <taxon>Bacillati</taxon>
        <taxon>Actinomycetota</taxon>
        <taxon>Actinomycetes</taxon>
        <taxon>Micrococcales</taxon>
        <taxon>Intrasporangiaceae</taxon>
        <taxon>Intrasporangium</taxon>
    </lineage>
</organism>
<dbReference type="InterPro" id="IPR036388">
    <property type="entry name" value="WH-like_DNA-bd_sf"/>
</dbReference>
<dbReference type="InterPro" id="IPR036390">
    <property type="entry name" value="WH_DNA-bd_sf"/>
</dbReference>
<keyword evidence="8" id="KW-1185">Reference proteome</keyword>
<proteinExistence type="inferred from homology"/>
<gene>
    <name evidence="7" type="ORF">OO014_13325</name>
</gene>
<accession>A0ABT5GJ45</accession>
<dbReference type="Proteomes" id="UP001150259">
    <property type="component" value="Unassembled WGS sequence"/>
</dbReference>
<feature type="domain" description="HTH lysR-type" evidence="6">
    <location>
        <begin position="1"/>
        <end position="57"/>
    </location>
</feature>
<dbReference type="EMBL" id="JAPFQL010000058">
    <property type="protein sequence ID" value="MDC5698239.1"/>
    <property type="molecule type" value="Genomic_DNA"/>
</dbReference>
<evidence type="ECO:0000256" key="4">
    <source>
        <dbReference type="ARBA" id="ARBA00023159"/>
    </source>
</evidence>
<dbReference type="PROSITE" id="PS50931">
    <property type="entry name" value="HTH_LYSR"/>
    <property type="match status" value="1"/>
</dbReference>
<evidence type="ECO:0000256" key="5">
    <source>
        <dbReference type="ARBA" id="ARBA00023163"/>
    </source>
</evidence>
<evidence type="ECO:0000313" key="8">
    <source>
        <dbReference type="Proteomes" id="UP001150259"/>
    </source>
</evidence>
<evidence type="ECO:0000256" key="2">
    <source>
        <dbReference type="ARBA" id="ARBA00023015"/>
    </source>
</evidence>
<protein>
    <submittedName>
        <fullName evidence="7">LysR family transcriptional regulator ArgP</fullName>
    </submittedName>
</protein>
<keyword evidence="5" id="KW-0804">Transcription</keyword>
<dbReference type="SUPFAM" id="SSF46785">
    <property type="entry name" value="Winged helix' DNA-binding domain"/>
    <property type="match status" value="1"/>
</dbReference>
<dbReference type="SUPFAM" id="SSF53850">
    <property type="entry name" value="Periplasmic binding protein-like II"/>
    <property type="match status" value="1"/>
</dbReference>
<dbReference type="InterPro" id="IPR050176">
    <property type="entry name" value="LTTR"/>
</dbReference>
<reference evidence="7 8" key="1">
    <citation type="submission" date="2022-11" db="EMBL/GenBank/DDBJ databases">
        <title>Anaerobic phenanthrene biodegradation by a DNRA strain PheN6.</title>
        <authorList>
            <person name="Zhang Z."/>
        </authorList>
    </citation>
    <scope>NUCLEOTIDE SEQUENCE [LARGE SCALE GENOMIC DNA]</scope>
    <source>
        <strain evidence="7 8">PheN6</strain>
    </source>
</reference>
<dbReference type="RefSeq" id="WP_272462814.1">
    <property type="nucleotide sequence ID" value="NZ_JAPFQL010000058.1"/>
</dbReference>
<dbReference type="InterPro" id="IPR000847">
    <property type="entry name" value="LysR_HTH_N"/>
</dbReference>
<keyword evidence="2" id="KW-0805">Transcription regulation</keyword>
<dbReference type="InterPro" id="IPR017685">
    <property type="entry name" value="ArgP"/>
</dbReference>
<comment type="caution">
    <text evidence="7">The sequence shown here is derived from an EMBL/GenBank/DDBJ whole genome shotgun (WGS) entry which is preliminary data.</text>
</comment>
<dbReference type="NCBIfam" id="NF002964">
    <property type="entry name" value="PRK03635.1"/>
    <property type="match status" value="1"/>
</dbReference>
<dbReference type="NCBIfam" id="TIGR03298">
    <property type="entry name" value="argP"/>
    <property type="match status" value="1"/>
</dbReference>
<dbReference type="PANTHER" id="PTHR30579">
    <property type="entry name" value="TRANSCRIPTIONAL REGULATOR"/>
    <property type="match status" value="1"/>
</dbReference>
<dbReference type="PANTHER" id="PTHR30579:SF2">
    <property type="entry name" value="HTH-TYPE TRANSCRIPTIONAL REGULATOR ARGP"/>
    <property type="match status" value="1"/>
</dbReference>
<dbReference type="Gene3D" id="3.40.190.290">
    <property type="match status" value="1"/>
</dbReference>
<evidence type="ECO:0000259" key="6">
    <source>
        <dbReference type="PROSITE" id="PS50931"/>
    </source>
</evidence>
<sequence>MDLEQLRAFVATVDHGTFDAAARALHITPSALSQRIKALETAAGAVLLQRSRPVRPTDRGRAVLQQARQLLHLADEAAQQLRAPEVSGAGRIRIPIVVNADSIATWFARALHEIGSGGLVELEVRRDDEHVTADLLRSGEVMAAVTTEPTPVQGCSSRLLGAMTYRAKASDPFVRRWFPDGADPVTLAKAPVVQFDRKDRMQTGLLERLRVTDLPPQTFVPDSTQFVVAVQAGVGWGMVPDPQDPHDRLVTLDPGWTTRVTLHWQAWKLSSQALDAVTAAVVSAATRLDRA</sequence>